<reference evidence="3 4" key="1">
    <citation type="submission" date="2015-12" db="EMBL/GenBank/DDBJ databases">
        <title>Draft genome sequence of Moniliophthora roreri, the causal agent of frosty pod rot of cacao.</title>
        <authorList>
            <person name="Aime M.C."/>
            <person name="Diaz-Valderrama J.R."/>
            <person name="Kijpornyongpan T."/>
            <person name="Phillips-Mora W."/>
        </authorList>
    </citation>
    <scope>NUCLEOTIDE SEQUENCE [LARGE SCALE GENOMIC DNA]</scope>
    <source>
        <strain evidence="3 4">MCA 2952</strain>
    </source>
</reference>
<keyword evidence="1" id="KW-0812">Transmembrane</keyword>
<dbReference type="Gene3D" id="2.120.10.30">
    <property type="entry name" value="TolB, C-terminal domain"/>
    <property type="match status" value="2"/>
</dbReference>
<dbReference type="eggNOG" id="ENOG502RYG9">
    <property type="taxonomic scope" value="Eukaryota"/>
</dbReference>
<evidence type="ECO:0000313" key="3">
    <source>
        <dbReference type="EMBL" id="KTB35584.1"/>
    </source>
</evidence>
<dbReference type="Pfam" id="PF08450">
    <property type="entry name" value="SGL"/>
    <property type="match status" value="1"/>
</dbReference>
<evidence type="ECO:0000256" key="1">
    <source>
        <dbReference type="SAM" id="Phobius"/>
    </source>
</evidence>
<dbReference type="Proteomes" id="UP000054988">
    <property type="component" value="Unassembled WGS sequence"/>
</dbReference>
<keyword evidence="1" id="KW-1133">Transmembrane helix</keyword>
<proteinExistence type="predicted"/>
<dbReference type="InterPro" id="IPR051288">
    <property type="entry name" value="Serum_paraoxonase/arylesterase"/>
</dbReference>
<organism evidence="3 4">
    <name type="scientific">Moniliophthora roreri</name>
    <name type="common">Frosty pod rot fungus</name>
    <name type="synonym">Monilia roreri</name>
    <dbReference type="NCBI Taxonomy" id="221103"/>
    <lineage>
        <taxon>Eukaryota</taxon>
        <taxon>Fungi</taxon>
        <taxon>Dikarya</taxon>
        <taxon>Basidiomycota</taxon>
        <taxon>Agaricomycotina</taxon>
        <taxon>Agaricomycetes</taxon>
        <taxon>Agaricomycetidae</taxon>
        <taxon>Agaricales</taxon>
        <taxon>Marasmiineae</taxon>
        <taxon>Marasmiaceae</taxon>
        <taxon>Moniliophthora</taxon>
    </lineage>
</organism>
<feature type="domain" description="SMP-30/Gluconolactonase/LRE-like region" evidence="2">
    <location>
        <begin position="155"/>
        <end position="302"/>
    </location>
</feature>
<name>A0A0W0FGX3_MONRR</name>
<dbReference type="PANTHER" id="PTHR11799">
    <property type="entry name" value="PARAOXONASE"/>
    <property type="match status" value="1"/>
</dbReference>
<evidence type="ECO:0000313" key="4">
    <source>
        <dbReference type="Proteomes" id="UP000054988"/>
    </source>
</evidence>
<dbReference type="InterPro" id="IPR011042">
    <property type="entry name" value="6-blade_b-propeller_TolB-like"/>
</dbReference>
<gene>
    <name evidence="3" type="ORF">WG66_11749</name>
</gene>
<dbReference type="AlphaFoldDB" id="A0A0W0FGX3"/>
<keyword evidence="1" id="KW-0472">Membrane</keyword>
<dbReference type="InterPro" id="IPR013658">
    <property type="entry name" value="SGL"/>
</dbReference>
<dbReference type="EMBL" id="LATX01001986">
    <property type="protein sequence ID" value="KTB35584.1"/>
    <property type="molecule type" value="Genomic_DNA"/>
</dbReference>
<accession>A0A0W0FGX3</accession>
<evidence type="ECO:0000259" key="2">
    <source>
        <dbReference type="Pfam" id="PF08450"/>
    </source>
</evidence>
<dbReference type="SUPFAM" id="SSF63829">
    <property type="entry name" value="Calcium-dependent phosphotriesterase"/>
    <property type="match status" value="2"/>
</dbReference>
<protein>
    <recommendedName>
        <fullName evidence="2">SMP-30/Gluconolactonase/LRE-like region domain-containing protein</fullName>
    </recommendedName>
</protein>
<dbReference type="PANTHER" id="PTHR11799:SF12">
    <property type="entry name" value="PARAOXONASE-RELATED"/>
    <property type="match status" value="1"/>
</dbReference>
<sequence>MGAGTTVLVLLISILAGIYQFYVSPILDLLGVFRELQPLNNFKNCRKVPELKACEEIVLHQPSGLLFLACSTPESRTKWSPAGQLLEDDGSPSEDYIALFDPVSSQVTRLELDDFPDNRGLFVHGMDVVPSASNPNELFIYVVNHRPPKDGLDAKVVGANSVVEILKTNLSSRKLKHVVTVEDPAIMTPNDVTGYPDGKSFYFTNDHGSKVQFGRVLRELLSPGSSVGYCHIDHGCKIVASKMQANNGIVQAPNGTIYIASTTGKSVKVFERQEDNSIVLTDVISCETALDNLSIDSDGVVWGVGFPKLLATAQHAKNPSITSPSCAWKFGVNTGPNAFYGEKFKVEKAFEDDGTLIPSATTVVHDAARGLVFIHVMGAGVTVLVLLVAILAGVYQLYVSPILKLLDVFREVQPLNNFKNCKTVPELKACEEIVLHQPSGFLFLACSTPERRVKWLPAGQAFEVDGLIPSEEDYVAVYDPISSQVTRLELEGFPDKRGLFVHGMDVVPSESNPDELFVYLVNHRPPSDGSDAKIVGADSVVEIFKMVLSNRKLTHVATVQDQVIMTPNDIIGYPDGKSFYFTNYFGTKVKTAVVFRELFDPRSSIGYCHTDVGCKIVASNLLASNGITQAPNGTIYVASTTGKALKVFERQEDNSIVLTDVIPCETTLDNLSLDSDGVVWGAGFPKVLAMAHHMEDPSLSSPSVGWKFGINTGPSAFYGEKFKVEKAFEDSGTFISGATTVVHDAAHGLVFIHGISSPWLMVCED</sequence>
<comment type="caution">
    <text evidence="3">The sequence shown here is derived from an EMBL/GenBank/DDBJ whole genome shotgun (WGS) entry which is preliminary data.</text>
</comment>
<feature type="transmembrane region" description="Helical" evidence="1">
    <location>
        <begin position="372"/>
        <end position="395"/>
    </location>
</feature>